<reference evidence="1" key="1">
    <citation type="journal article" date="2020" name="Nature">
        <title>Giant virus diversity and host interactions through global metagenomics.</title>
        <authorList>
            <person name="Schulz F."/>
            <person name="Roux S."/>
            <person name="Paez-Espino D."/>
            <person name="Jungbluth S."/>
            <person name="Walsh D.A."/>
            <person name="Denef V.J."/>
            <person name="McMahon K.D."/>
            <person name="Konstantinidis K.T."/>
            <person name="Eloe-Fadrosh E.A."/>
            <person name="Kyrpides N.C."/>
            <person name="Woyke T."/>
        </authorList>
    </citation>
    <scope>NUCLEOTIDE SEQUENCE</scope>
    <source>
        <strain evidence="1">GVMAG-M-3300023174-102</strain>
    </source>
</reference>
<dbReference type="EMBL" id="MN739515">
    <property type="protein sequence ID" value="QHT09796.1"/>
    <property type="molecule type" value="Genomic_DNA"/>
</dbReference>
<evidence type="ECO:0000313" key="1">
    <source>
        <dbReference type="EMBL" id="QHT09796.1"/>
    </source>
</evidence>
<proteinExistence type="predicted"/>
<protein>
    <submittedName>
        <fullName evidence="1">Uncharacterized protein</fullName>
    </submittedName>
</protein>
<accession>A0A6C0CY91</accession>
<organism evidence="1">
    <name type="scientific">viral metagenome</name>
    <dbReference type="NCBI Taxonomy" id="1070528"/>
    <lineage>
        <taxon>unclassified sequences</taxon>
        <taxon>metagenomes</taxon>
        <taxon>organismal metagenomes</taxon>
    </lineage>
</organism>
<dbReference type="AlphaFoldDB" id="A0A6C0CY91"/>
<name>A0A6C0CY91_9ZZZZ</name>
<sequence>MSYRTLENICTPKTIAITDNNKYISLNSALYNAYEIQPQFYNNEYPGNDQFLNYVITQQPVYEKVQKVINESPIQLKNCHNCSTSIRNRNHGK</sequence>